<evidence type="ECO:0000256" key="1">
    <source>
        <dbReference type="ARBA" id="ARBA00006302"/>
    </source>
</evidence>
<evidence type="ECO:0000313" key="3">
    <source>
        <dbReference type="EMBL" id="QRW41805.1"/>
    </source>
</evidence>
<dbReference type="EMBL" id="MW434755">
    <property type="protein sequence ID" value="QRW41805.1"/>
    <property type="molecule type" value="Genomic_RNA"/>
</dbReference>
<feature type="transmembrane region" description="Helical" evidence="2">
    <location>
        <begin position="124"/>
        <end position="144"/>
    </location>
</feature>
<organism evidence="3">
    <name type="scientific">Lobuck virus</name>
    <dbReference type="NCBI Taxonomy" id="2800925"/>
    <lineage>
        <taxon>Viruses</taxon>
        <taxon>Riboviria</taxon>
    </lineage>
</organism>
<keyword evidence="2" id="KW-1133">Transmembrane helix</keyword>
<reference evidence="3" key="1">
    <citation type="journal article" date="2020" name="bioRxiv">
        <title>Single mosquito metatranscriptomics identifies vectors, emerging pathogens and reservoirs in one assay.</title>
        <authorList>
            <person name="Batson J."/>
            <person name="Dudas G."/>
            <person name="Haas-Stapleton E."/>
            <person name="Kistler A.L."/>
            <person name="Li L.M."/>
            <person name="Logan P."/>
            <person name="Ratnasiri K."/>
            <person name="Retallack H."/>
        </authorList>
    </citation>
    <scope>NUCLEOTIDE SEQUENCE</scope>
    <source>
        <strain evidence="3">CMS001_012_ALCO</strain>
    </source>
</reference>
<evidence type="ECO:0000256" key="2">
    <source>
        <dbReference type="SAM" id="Phobius"/>
    </source>
</evidence>
<proteinExistence type="inferred from homology"/>
<comment type="similarity">
    <text evidence="1">Belongs to the orbivirus NS3 family.</text>
</comment>
<keyword evidence="2" id="KW-0472">Membrane</keyword>
<name>A0A894KNJ4_9VIRU</name>
<accession>A0A894KNJ4</accession>
<sequence length="253" mass="28040">MHAAIQSAKREPPIPLLSVVPATAPAFDKVFYDEPKQKESLLNLGLTVPDATTAKTTALDVLSNALGAGSGTDEITRRERSAYGAAAQALNEDQSTRRLKVYMNKQIIPRLEQKHRTSTIKYRLWVCVEIFFALLSMMIFGIMGVTEWHTTIDEWMKNRSGLKIGISTVSMTCTFILLYASRSAGALKELRKRLRRELIKRQTYNDISGTIVGTETLGEDAESRKSNGERAVWVNATGASSLASGWQLMRVDG</sequence>
<keyword evidence="2" id="KW-0812">Transmembrane</keyword>
<dbReference type="Pfam" id="PF01616">
    <property type="entry name" value="Orbi_NS3"/>
    <property type="match status" value="1"/>
</dbReference>
<dbReference type="InterPro" id="IPR002565">
    <property type="entry name" value="Orbi_NS3"/>
</dbReference>
<protein>
    <submittedName>
        <fullName evidence="3">Nsp3</fullName>
    </submittedName>
</protein>
<feature type="transmembrane region" description="Helical" evidence="2">
    <location>
        <begin position="164"/>
        <end position="187"/>
    </location>
</feature>